<organism evidence="2 3">
    <name type="scientific">Elysia crispata</name>
    <name type="common">lettuce slug</name>
    <dbReference type="NCBI Taxonomy" id="231223"/>
    <lineage>
        <taxon>Eukaryota</taxon>
        <taxon>Metazoa</taxon>
        <taxon>Spiralia</taxon>
        <taxon>Lophotrochozoa</taxon>
        <taxon>Mollusca</taxon>
        <taxon>Gastropoda</taxon>
        <taxon>Heterobranchia</taxon>
        <taxon>Euthyneura</taxon>
        <taxon>Panpulmonata</taxon>
        <taxon>Sacoglossa</taxon>
        <taxon>Placobranchoidea</taxon>
        <taxon>Plakobranchidae</taxon>
        <taxon>Elysia</taxon>
    </lineage>
</organism>
<keyword evidence="3" id="KW-1185">Reference proteome</keyword>
<gene>
    <name evidence="2" type="ORF">RRG08_011662</name>
</gene>
<dbReference type="EMBL" id="JAWDGP010006009">
    <property type="protein sequence ID" value="KAK3748580.1"/>
    <property type="molecule type" value="Genomic_DNA"/>
</dbReference>
<sequence length="160" mass="18710">MRENKKVDREMKDGDVAVKRRIRYHEKKMKPTEEVKKPKKKKRTPWLTTANDDKKGLKKCRTKAALKKMLVKGDVNQMKPYYIKKKLQSDTTLVPSFLNKVAADIPNMKSGAKPKKVVTKRILDLFIEFKKLHPDIKISFSTFKRRRPNNILLANSIKFA</sequence>
<dbReference type="Proteomes" id="UP001283361">
    <property type="component" value="Unassembled WGS sequence"/>
</dbReference>
<evidence type="ECO:0000313" key="2">
    <source>
        <dbReference type="EMBL" id="KAK3748580.1"/>
    </source>
</evidence>
<comment type="caution">
    <text evidence="2">The sequence shown here is derived from an EMBL/GenBank/DDBJ whole genome shotgun (WGS) entry which is preliminary data.</text>
</comment>
<dbReference type="AlphaFoldDB" id="A0AAE0YK13"/>
<accession>A0AAE0YK13</accession>
<proteinExistence type="predicted"/>
<protein>
    <submittedName>
        <fullName evidence="2">Uncharacterized protein</fullName>
    </submittedName>
</protein>
<evidence type="ECO:0000313" key="3">
    <source>
        <dbReference type="Proteomes" id="UP001283361"/>
    </source>
</evidence>
<evidence type="ECO:0000256" key="1">
    <source>
        <dbReference type="SAM" id="MobiDB-lite"/>
    </source>
</evidence>
<feature type="region of interest" description="Disordered" evidence="1">
    <location>
        <begin position="27"/>
        <end position="54"/>
    </location>
</feature>
<name>A0AAE0YK13_9GAST</name>
<reference evidence="2" key="1">
    <citation type="journal article" date="2023" name="G3 (Bethesda)">
        <title>A reference genome for the long-term kleptoplast-retaining sea slug Elysia crispata morphotype clarki.</title>
        <authorList>
            <person name="Eastman K.E."/>
            <person name="Pendleton A.L."/>
            <person name="Shaikh M.A."/>
            <person name="Suttiyut T."/>
            <person name="Ogas R."/>
            <person name="Tomko P."/>
            <person name="Gavelis G."/>
            <person name="Widhalm J.R."/>
            <person name="Wisecaver J.H."/>
        </authorList>
    </citation>
    <scope>NUCLEOTIDE SEQUENCE</scope>
    <source>
        <strain evidence="2">ECLA1</strain>
    </source>
</reference>